<accession>A0A0C2IMF5</accession>
<dbReference type="CDD" id="cd01659">
    <property type="entry name" value="TRX_superfamily"/>
    <property type="match status" value="1"/>
</dbReference>
<reference evidence="1 2" key="1">
    <citation type="journal article" date="2014" name="Genome Biol. Evol.">
        <title>The genome of the myxosporean Thelohanellus kitauei shows adaptations to nutrient acquisition within its fish host.</title>
        <authorList>
            <person name="Yang Y."/>
            <person name="Xiong J."/>
            <person name="Zhou Z."/>
            <person name="Huo F."/>
            <person name="Miao W."/>
            <person name="Ran C."/>
            <person name="Liu Y."/>
            <person name="Zhang J."/>
            <person name="Feng J."/>
            <person name="Wang M."/>
            <person name="Wang M."/>
            <person name="Wang L."/>
            <person name="Yao B."/>
        </authorList>
    </citation>
    <scope>NUCLEOTIDE SEQUENCE [LARGE SCALE GENOMIC DNA]</scope>
    <source>
        <strain evidence="1">Wuqing</strain>
    </source>
</reference>
<dbReference type="EMBL" id="JWZT01003510">
    <property type="protein sequence ID" value="KII66594.1"/>
    <property type="molecule type" value="Genomic_DNA"/>
</dbReference>
<comment type="caution">
    <text evidence="1">The sequence shown here is derived from an EMBL/GenBank/DDBJ whole genome shotgun (WGS) entry which is preliminary data.</text>
</comment>
<organism evidence="1 2">
    <name type="scientific">Thelohanellus kitauei</name>
    <name type="common">Myxosporean</name>
    <dbReference type="NCBI Taxonomy" id="669202"/>
    <lineage>
        <taxon>Eukaryota</taxon>
        <taxon>Metazoa</taxon>
        <taxon>Cnidaria</taxon>
        <taxon>Myxozoa</taxon>
        <taxon>Myxosporea</taxon>
        <taxon>Bivalvulida</taxon>
        <taxon>Platysporina</taxon>
        <taxon>Myxobolidae</taxon>
        <taxon>Thelohanellus</taxon>
    </lineage>
</organism>
<dbReference type="SUPFAM" id="SSF52833">
    <property type="entry name" value="Thioredoxin-like"/>
    <property type="match status" value="1"/>
</dbReference>
<name>A0A0C2IMF5_THEKT</name>
<evidence type="ECO:0000313" key="2">
    <source>
        <dbReference type="Proteomes" id="UP000031668"/>
    </source>
</evidence>
<gene>
    <name evidence="1" type="ORF">RF11_03436</name>
</gene>
<evidence type="ECO:0008006" key="3">
    <source>
        <dbReference type="Google" id="ProtNLM"/>
    </source>
</evidence>
<protein>
    <recommendedName>
        <fullName evidence="3">Thioredoxin</fullName>
    </recommendedName>
</protein>
<keyword evidence="2" id="KW-1185">Reference proteome</keyword>
<sequence>MTVIPLPPKRVIEHPGPGDILVYQYCPECIGCQQLGDYLQDMDRVHPGVEFITIPGGMNLSAIIRNGVTRYPSLSLFRRGRVVGCINYADMFRENRRMMRELGIHPDIFNHV</sequence>
<proteinExistence type="predicted"/>
<dbReference type="InterPro" id="IPR036249">
    <property type="entry name" value="Thioredoxin-like_sf"/>
</dbReference>
<dbReference type="AlphaFoldDB" id="A0A0C2IMF5"/>
<dbReference type="Proteomes" id="UP000031668">
    <property type="component" value="Unassembled WGS sequence"/>
</dbReference>
<dbReference type="Gene3D" id="3.40.30.10">
    <property type="entry name" value="Glutaredoxin"/>
    <property type="match status" value="1"/>
</dbReference>
<evidence type="ECO:0000313" key="1">
    <source>
        <dbReference type="EMBL" id="KII66594.1"/>
    </source>
</evidence>